<keyword evidence="2" id="KW-1185">Reference proteome</keyword>
<organism evidence="1 2">
    <name type="scientific">Portunus trituberculatus</name>
    <name type="common">Swimming crab</name>
    <name type="synonym">Neptunus trituberculatus</name>
    <dbReference type="NCBI Taxonomy" id="210409"/>
    <lineage>
        <taxon>Eukaryota</taxon>
        <taxon>Metazoa</taxon>
        <taxon>Ecdysozoa</taxon>
        <taxon>Arthropoda</taxon>
        <taxon>Crustacea</taxon>
        <taxon>Multicrustacea</taxon>
        <taxon>Malacostraca</taxon>
        <taxon>Eumalacostraca</taxon>
        <taxon>Eucarida</taxon>
        <taxon>Decapoda</taxon>
        <taxon>Pleocyemata</taxon>
        <taxon>Brachyura</taxon>
        <taxon>Eubrachyura</taxon>
        <taxon>Portunoidea</taxon>
        <taxon>Portunidae</taxon>
        <taxon>Portuninae</taxon>
        <taxon>Portunus</taxon>
    </lineage>
</organism>
<name>A0A5B7FE44_PORTR</name>
<evidence type="ECO:0000313" key="1">
    <source>
        <dbReference type="EMBL" id="MPC43586.1"/>
    </source>
</evidence>
<dbReference type="Proteomes" id="UP000324222">
    <property type="component" value="Unassembled WGS sequence"/>
</dbReference>
<dbReference type="EMBL" id="VSRR010005900">
    <property type="protein sequence ID" value="MPC43586.1"/>
    <property type="molecule type" value="Genomic_DNA"/>
</dbReference>
<reference evidence="1 2" key="1">
    <citation type="submission" date="2019-05" db="EMBL/GenBank/DDBJ databases">
        <title>Another draft genome of Portunus trituberculatus and its Hox gene families provides insights of decapod evolution.</title>
        <authorList>
            <person name="Jeong J.-H."/>
            <person name="Song I."/>
            <person name="Kim S."/>
            <person name="Choi T."/>
            <person name="Kim D."/>
            <person name="Ryu S."/>
            <person name="Kim W."/>
        </authorList>
    </citation>
    <scope>NUCLEOTIDE SEQUENCE [LARGE SCALE GENOMIC DNA]</scope>
    <source>
        <tissue evidence="1">Muscle</tissue>
    </source>
</reference>
<dbReference type="AlphaFoldDB" id="A0A5B7FE44"/>
<accession>A0A5B7FE44</accession>
<comment type="caution">
    <text evidence="1">The sequence shown here is derived from an EMBL/GenBank/DDBJ whole genome shotgun (WGS) entry which is preliminary data.</text>
</comment>
<sequence length="82" mass="8993">MTKAAQREDCYELAHQLEPRDLTMPSRITAAHEGVKKVTELDTLQAAFGGLCYPPSPCHASPPIFGIRINFVQAPLTSRNGK</sequence>
<gene>
    <name evidence="1" type="ORF">E2C01_037236</name>
</gene>
<protein>
    <submittedName>
        <fullName evidence="1">Uncharacterized protein</fullName>
    </submittedName>
</protein>
<evidence type="ECO:0000313" key="2">
    <source>
        <dbReference type="Proteomes" id="UP000324222"/>
    </source>
</evidence>
<proteinExistence type="predicted"/>